<organism evidence="1 2">
    <name type="scientific">Rhodoferax aquaticus</name>
    <dbReference type="NCBI Taxonomy" id="2527691"/>
    <lineage>
        <taxon>Bacteria</taxon>
        <taxon>Pseudomonadati</taxon>
        <taxon>Pseudomonadota</taxon>
        <taxon>Betaproteobacteria</taxon>
        <taxon>Burkholderiales</taxon>
        <taxon>Comamonadaceae</taxon>
        <taxon>Rhodoferax</taxon>
    </lineage>
</organism>
<dbReference type="KEGG" id="rhg:EXZ61_14810"/>
<dbReference type="Proteomes" id="UP000317365">
    <property type="component" value="Chromosome"/>
</dbReference>
<name>A0A515ERR5_9BURK</name>
<accession>A0A515ERR5</accession>
<keyword evidence="2" id="KW-1185">Reference proteome</keyword>
<reference evidence="2" key="2">
    <citation type="journal article" date="2020" name="Int. J. Syst. Evol. Microbiol.">
        <title>Genomic insights into a novel species Rhodoferax aquaticus sp. nov., isolated from freshwater.</title>
        <authorList>
            <person name="Li T."/>
            <person name="Zhuo Y."/>
            <person name="Jin C.Z."/>
            <person name="Wu X."/>
            <person name="Ko S.R."/>
            <person name="Jin F.J."/>
            <person name="Ahn C.Y."/>
            <person name="Oh H.M."/>
            <person name="Lee H.G."/>
            <person name="Jin L."/>
        </authorList>
    </citation>
    <scope>NUCLEOTIDE SEQUENCE [LARGE SCALE GENOMIC DNA]</scope>
    <source>
        <strain evidence="2">Gr-4</strain>
    </source>
</reference>
<gene>
    <name evidence="1" type="ORF">EXZ61_14810</name>
</gene>
<dbReference type="InterPro" id="IPR006522">
    <property type="entry name" value="Phage_virion_morphogenesis"/>
</dbReference>
<dbReference type="RefSeq" id="WP_142812497.1">
    <property type="nucleotide sequence ID" value="NZ_CP036282.1"/>
</dbReference>
<dbReference type="EMBL" id="CP036282">
    <property type="protein sequence ID" value="QDL55339.1"/>
    <property type="molecule type" value="Genomic_DNA"/>
</dbReference>
<sequence length="151" mass="16905">MFTLTIESGEVRTQLAKLSQLPDDIPRVLDGIGQMLESRISGRFETEKDPVNVIWKRLNASTLKSYPKDGNRKVLNRHGDMLRSLNHQLLNGGNAVQVGFGAPYAVFHEFGTRKMPRRGLLFGDPIARTLAPNDEKTVLDALNDWLAGYTK</sequence>
<dbReference type="Pfam" id="PF05069">
    <property type="entry name" value="Phage_tail_S"/>
    <property type="match status" value="1"/>
</dbReference>
<dbReference type="AlphaFoldDB" id="A0A515ERR5"/>
<evidence type="ECO:0000313" key="1">
    <source>
        <dbReference type="EMBL" id="QDL55339.1"/>
    </source>
</evidence>
<evidence type="ECO:0000313" key="2">
    <source>
        <dbReference type="Proteomes" id="UP000317365"/>
    </source>
</evidence>
<protein>
    <submittedName>
        <fullName evidence="1">Virion morphogenesis protein</fullName>
    </submittedName>
</protein>
<proteinExistence type="predicted"/>
<reference evidence="2" key="1">
    <citation type="submission" date="2019-02" db="EMBL/GenBank/DDBJ databases">
        <title>Complete genome sequence of Rhodoferax sp. Gr-4.</title>
        <authorList>
            <person name="Jin L."/>
        </authorList>
    </citation>
    <scope>NUCLEOTIDE SEQUENCE [LARGE SCALE GENOMIC DNA]</scope>
    <source>
        <strain evidence="2">Gr-4</strain>
    </source>
</reference>